<proteinExistence type="predicted"/>
<dbReference type="AlphaFoldDB" id="A0A1T4X9R7"/>
<dbReference type="OrthoDB" id="343514at2"/>
<gene>
    <name evidence="4" type="ORF">SAMN02745704_01909</name>
</gene>
<evidence type="ECO:0000259" key="3">
    <source>
        <dbReference type="SMART" id="SM00331"/>
    </source>
</evidence>
<accession>A0A1T4X9R7</accession>
<dbReference type="PANTHER" id="PTHR43156">
    <property type="entry name" value="STAGE II SPORULATION PROTEIN E-RELATED"/>
    <property type="match status" value="1"/>
</dbReference>
<dbReference type="SUPFAM" id="SSF81606">
    <property type="entry name" value="PP2C-like"/>
    <property type="match status" value="1"/>
</dbReference>
<organism evidence="4 5">
    <name type="scientific">Paucidesulfovibrio gracilis DSM 16080</name>
    <dbReference type="NCBI Taxonomy" id="1121449"/>
    <lineage>
        <taxon>Bacteria</taxon>
        <taxon>Pseudomonadati</taxon>
        <taxon>Thermodesulfobacteriota</taxon>
        <taxon>Desulfovibrionia</taxon>
        <taxon>Desulfovibrionales</taxon>
        <taxon>Desulfovibrionaceae</taxon>
        <taxon>Paucidesulfovibrio</taxon>
    </lineage>
</organism>
<dbReference type="InterPro" id="IPR003018">
    <property type="entry name" value="GAF"/>
</dbReference>
<dbReference type="InterPro" id="IPR036457">
    <property type="entry name" value="PPM-type-like_dom_sf"/>
</dbReference>
<keyword evidence="1" id="KW-0378">Hydrolase</keyword>
<dbReference type="PANTHER" id="PTHR43156:SF2">
    <property type="entry name" value="STAGE II SPORULATION PROTEIN E"/>
    <property type="match status" value="1"/>
</dbReference>
<dbReference type="STRING" id="1121449.SAMN02745704_01909"/>
<protein>
    <submittedName>
        <fullName evidence="4">Serine phosphatase RsbU, regulator of sigma subunit</fullName>
    </submittedName>
</protein>
<evidence type="ECO:0000313" key="5">
    <source>
        <dbReference type="Proteomes" id="UP000190027"/>
    </source>
</evidence>
<name>A0A1T4X9R7_9BACT</name>
<evidence type="ECO:0000259" key="2">
    <source>
        <dbReference type="SMART" id="SM00065"/>
    </source>
</evidence>
<dbReference type="Gene3D" id="3.30.450.40">
    <property type="match status" value="1"/>
</dbReference>
<dbReference type="Proteomes" id="UP000190027">
    <property type="component" value="Unassembled WGS sequence"/>
</dbReference>
<dbReference type="InterPro" id="IPR029016">
    <property type="entry name" value="GAF-like_dom_sf"/>
</dbReference>
<dbReference type="Pfam" id="PF01590">
    <property type="entry name" value="GAF"/>
    <property type="match status" value="1"/>
</dbReference>
<reference evidence="4 5" key="1">
    <citation type="submission" date="2017-02" db="EMBL/GenBank/DDBJ databases">
        <authorList>
            <person name="Peterson S.W."/>
        </authorList>
    </citation>
    <scope>NUCLEOTIDE SEQUENCE [LARGE SCALE GENOMIC DNA]</scope>
    <source>
        <strain evidence="4 5">DSM 16080</strain>
    </source>
</reference>
<dbReference type="SMART" id="SM00065">
    <property type="entry name" value="GAF"/>
    <property type="match status" value="1"/>
</dbReference>
<dbReference type="InterPro" id="IPR052016">
    <property type="entry name" value="Bact_Sigma-Reg"/>
</dbReference>
<dbReference type="SUPFAM" id="SSF55781">
    <property type="entry name" value="GAF domain-like"/>
    <property type="match status" value="1"/>
</dbReference>
<dbReference type="RefSeq" id="WP_078717468.1">
    <property type="nucleotide sequence ID" value="NZ_FUYC01000008.1"/>
</dbReference>
<feature type="domain" description="PPM-type phosphatase" evidence="3">
    <location>
        <begin position="288"/>
        <end position="509"/>
    </location>
</feature>
<dbReference type="GO" id="GO:0016791">
    <property type="term" value="F:phosphatase activity"/>
    <property type="evidence" value="ECO:0007669"/>
    <property type="project" value="TreeGrafter"/>
</dbReference>
<evidence type="ECO:0000256" key="1">
    <source>
        <dbReference type="ARBA" id="ARBA00022801"/>
    </source>
</evidence>
<dbReference type="SMART" id="SM00331">
    <property type="entry name" value="PP2C_SIG"/>
    <property type="match status" value="1"/>
</dbReference>
<dbReference type="InterPro" id="IPR001932">
    <property type="entry name" value="PPM-type_phosphatase-like_dom"/>
</dbReference>
<sequence>MKENLLERLLCRPGVAELLRQLGNVLVLTPAGRVLLDCGVVDVPAGDAARPVCFDGRELGRVAGANAELGASLLAHLAREGEMALTARQEEDELREVLLALSSELNLERLLCRIMEAASRLLNADRATLFLHDADKGELWAPVALGEQGGSIRIPEDRGIAGQVFASGVPVNIEDAYRDERFDPQTDRRTGYRTRSLLCCPVVNKQGRVIGVIQALNRHGGPFTGRDQTRLLGFAAQASIAIENARLYHQMEELVRERTRELDDALARLSGELEAAARYVRRLLPAPLDHGEVCCSWRYVPCHSLGGDAFGYRWIDDDHFAIYLNDVSGHGVDAALLSVSVMNVLESEMLSGVDPRDPGQVLSALNNAFPMDRHGNMFFTMWYGVWRPSRSELVFSSGGHPPALLLRHGECLRLGVPNLLLGCRADQEYESAAQTIRPGDRLLVYSDGVYEIEKREGGMWTLDRFARYMAEPGSSGAGHPTLDQLMDHTRSMSGRDGWEDDFSIVEARFG</sequence>
<keyword evidence="5" id="KW-1185">Reference proteome</keyword>
<dbReference type="Gene3D" id="3.60.40.10">
    <property type="entry name" value="PPM-type phosphatase domain"/>
    <property type="match status" value="1"/>
</dbReference>
<dbReference type="Pfam" id="PF07228">
    <property type="entry name" value="SpoIIE"/>
    <property type="match status" value="1"/>
</dbReference>
<dbReference type="EMBL" id="FUYC01000008">
    <property type="protein sequence ID" value="SKA85641.1"/>
    <property type="molecule type" value="Genomic_DNA"/>
</dbReference>
<evidence type="ECO:0000313" key="4">
    <source>
        <dbReference type="EMBL" id="SKA85641.1"/>
    </source>
</evidence>
<feature type="domain" description="GAF" evidence="2">
    <location>
        <begin position="106"/>
        <end position="252"/>
    </location>
</feature>